<dbReference type="GO" id="GO:0008701">
    <property type="term" value="F:4-hydroxy-2-oxovalerate aldolase activity"/>
    <property type="evidence" value="ECO:0007669"/>
    <property type="project" value="UniProtKB-EC"/>
</dbReference>
<dbReference type="EC" id="4.1.3.39" evidence="3"/>
<comment type="caution">
    <text evidence="3">The sequence shown here is derived from an EMBL/GenBank/DDBJ whole genome shotgun (WGS) entry which is preliminary data.</text>
</comment>
<dbReference type="EMBL" id="BAEM01000033">
    <property type="protein sequence ID" value="GAC10547.1"/>
    <property type="molecule type" value="Genomic_DNA"/>
</dbReference>
<dbReference type="Proteomes" id="UP000006320">
    <property type="component" value="Unassembled WGS sequence"/>
</dbReference>
<dbReference type="SUPFAM" id="SSF51569">
    <property type="entry name" value="Aldolase"/>
    <property type="match status" value="1"/>
</dbReference>
<dbReference type="CDD" id="cd07944">
    <property type="entry name" value="DRE_TIM_HOA_like"/>
    <property type="match status" value="1"/>
</dbReference>
<protein>
    <submittedName>
        <fullName evidence="3">4-hydroxy 2-oxovalerate aldolase</fullName>
        <ecNumber evidence="3">4.1.3.39</ecNumber>
    </submittedName>
</protein>
<dbReference type="GO" id="GO:0003852">
    <property type="term" value="F:2-isopropylmalate synthase activity"/>
    <property type="evidence" value="ECO:0007669"/>
    <property type="project" value="TreeGrafter"/>
</dbReference>
<gene>
    <name evidence="3" type="primary">mhpE</name>
    <name evidence="3" type="ORF">GCHA_2600</name>
</gene>
<dbReference type="InterPro" id="IPR013785">
    <property type="entry name" value="Aldolase_TIM"/>
</dbReference>
<evidence type="ECO:0000256" key="1">
    <source>
        <dbReference type="ARBA" id="ARBA00023211"/>
    </source>
</evidence>
<proteinExistence type="predicted"/>
<sequence length="540" mass="60007">MKDNLALLDCTLRDGGYYNQWDFQEEIVENYLHSIAESGIEYVELGLRNFSKEGFLGAYAYTTELHLNSIELPIGPKYGVMVDAKTILTSSLSVTSAIDELFIPAENSKLSFVRVAAHFDEVEQCGPFVKHLKNLGYIVGFNLMQSGGKSSALITEKAKEIWAWSCVDVLYFADSLGNMNSNEVARIVAALREGWNSLLGIHTHNNMGKGLDNTLAAMDLGVNWVDCTVTGMGRGAGNTQTEILLAVLDTVEKKYKPKAIYKLVIHYFEKMQKQYGWGSNLLYFLGAQNEVHPTYIQNLLSNTHFGSSEVVGAIDYLNTIEGTSSYNGEILNAALNFNNSSAEVLGSLDMISLFEGREILVLTNGPSTKRYKNAIEIYIRQKKPIVIAINLVDGVSPELIDYHVISHNTKYLSDSERYKNLRGSLILPKHRFSTDELASLKSLKLFDYGLSVEDKVFSIEEKFVTIPHDVTVGYILGALNTGNAKNIGFVGLDGYGMGDIRQQEMVNIFTLYSQIKNACPIKSLTPTTYPIVRSSIYDTN</sequence>
<dbReference type="PANTHER" id="PTHR10277">
    <property type="entry name" value="HOMOCITRATE SYNTHASE-RELATED"/>
    <property type="match status" value="1"/>
</dbReference>
<accession>A0AAV3V0T4</accession>
<keyword evidence="1" id="KW-0464">Manganese</keyword>
<dbReference type="PANTHER" id="PTHR10277:SF9">
    <property type="entry name" value="2-ISOPROPYLMALATE SYNTHASE 1, CHLOROPLASTIC-RELATED"/>
    <property type="match status" value="1"/>
</dbReference>
<dbReference type="Pfam" id="PF00682">
    <property type="entry name" value="HMGL-like"/>
    <property type="match status" value="1"/>
</dbReference>
<dbReference type="PROSITE" id="PS50991">
    <property type="entry name" value="PYR_CT"/>
    <property type="match status" value="1"/>
</dbReference>
<dbReference type="RefSeq" id="WP_007988572.1">
    <property type="nucleotide sequence ID" value="NZ_BAEM01000033.1"/>
</dbReference>
<name>A0AAV3V0T4_9ALTE</name>
<evidence type="ECO:0000259" key="2">
    <source>
        <dbReference type="PROSITE" id="PS50991"/>
    </source>
</evidence>
<dbReference type="AlphaFoldDB" id="A0AAV3V0T4"/>
<dbReference type="InterPro" id="IPR050073">
    <property type="entry name" value="2-IPM_HCS-like"/>
</dbReference>
<dbReference type="GO" id="GO:0009098">
    <property type="term" value="P:L-leucine biosynthetic process"/>
    <property type="evidence" value="ECO:0007669"/>
    <property type="project" value="TreeGrafter"/>
</dbReference>
<dbReference type="Gene3D" id="3.20.20.70">
    <property type="entry name" value="Aldolase class I"/>
    <property type="match status" value="1"/>
</dbReference>
<organism evidence="3 4">
    <name type="scientific">Paraglaciecola chathamensis S18K6</name>
    <dbReference type="NCBI Taxonomy" id="1127672"/>
    <lineage>
        <taxon>Bacteria</taxon>
        <taxon>Pseudomonadati</taxon>
        <taxon>Pseudomonadota</taxon>
        <taxon>Gammaproteobacteria</taxon>
        <taxon>Alteromonadales</taxon>
        <taxon>Alteromonadaceae</taxon>
        <taxon>Paraglaciecola</taxon>
    </lineage>
</organism>
<reference evidence="3 4" key="1">
    <citation type="journal article" date="2017" name="Antonie Van Leeuwenhoek">
        <title>Rhizobium rhizosphaerae sp. nov., a novel species isolated from rice rhizosphere.</title>
        <authorList>
            <person name="Zhao J.J."/>
            <person name="Zhang J."/>
            <person name="Zhang R.J."/>
            <person name="Zhang C.W."/>
            <person name="Yin H.Q."/>
            <person name="Zhang X.X."/>
        </authorList>
    </citation>
    <scope>NUCLEOTIDE SEQUENCE [LARGE SCALE GENOMIC DNA]</scope>
    <source>
        <strain evidence="3 4">S18K6</strain>
    </source>
</reference>
<evidence type="ECO:0000313" key="3">
    <source>
        <dbReference type="EMBL" id="GAC10547.1"/>
    </source>
</evidence>
<keyword evidence="3" id="KW-0456">Lyase</keyword>
<dbReference type="InterPro" id="IPR000891">
    <property type="entry name" value="PYR_CT"/>
</dbReference>
<evidence type="ECO:0000313" key="4">
    <source>
        <dbReference type="Proteomes" id="UP000006320"/>
    </source>
</evidence>
<feature type="domain" description="Pyruvate carboxyltransferase" evidence="2">
    <location>
        <begin position="5"/>
        <end position="265"/>
    </location>
</feature>